<dbReference type="GeneID" id="87823543"/>
<keyword evidence="3" id="KW-1185">Reference proteome</keyword>
<comment type="caution">
    <text evidence="2">The sequence shown here is derived from an EMBL/GenBank/DDBJ whole genome shotgun (WGS) entry which is preliminary data.</text>
</comment>
<dbReference type="Proteomes" id="UP001302602">
    <property type="component" value="Unassembled WGS sequence"/>
</dbReference>
<reference evidence="2" key="2">
    <citation type="submission" date="2023-05" db="EMBL/GenBank/DDBJ databases">
        <authorList>
            <consortium name="Lawrence Berkeley National Laboratory"/>
            <person name="Steindorff A."/>
            <person name="Hensen N."/>
            <person name="Bonometti L."/>
            <person name="Westerberg I."/>
            <person name="Brannstrom I.O."/>
            <person name="Guillou S."/>
            <person name="Cros-Aarteil S."/>
            <person name="Calhoun S."/>
            <person name="Haridas S."/>
            <person name="Kuo A."/>
            <person name="Mondo S."/>
            <person name="Pangilinan J."/>
            <person name="Riley R."/>
            <person name="Labutti K."/>
            <person name="Andreopoulos B."/>
            <person name="Lipzen A."/>
            <person name="Chen C."/>
            <person name="Yanf M."/>
            <person name="Daum C."/>
            <person name="Ng V."/>
            <person name="Clum A."/>
            <person name="Ohm R."/>
            <person name="Martin F."/>
            <person name="Silar P."/>
            <person name="Natvig D."/>
            <person name="Lalanne C."/>
            <person name="Gautier V."/>
            <person name="Ament-Velasquez S.L."/>
            <person name="Kruys A."/>
            <person name="Hutchinson M.I."/>
            <person name="Powell A.J."/>
            <person name="Barry K."/>
            <person name="Miller A.N."/>
            <person name="Grigoriev I.V."/>
            <person name="Debuchy R."/>
            <person name="Gladieux P."/>
            <person name="Thoren M.H."/>
            <person name="Johannesson H."/>
        </authorList>
    </citation>
    <scope>NUCLEOTIDE SEQUENCE</scope>
    <source>
        <strain evidence="2">CBS 731.68</strain>
    </source>
</reference>
<gene>
    <name evidence="2" type="ORF">N657DRAFT_317434</name>
</gene>
<sequence length="143" mass="15758">MYTSTVRPTIPWYILITSFPMVVSSNSSASLSNSLLKLRYRLIGKLSMVPYMYLDDPVEGWDRHGSGQMAMGCVALLIHSSSETPESGETQRTCPQGPMGQSGIRFQLPAFSITDNYGTINQNRKIGAFNLQTGDKDCGCRIP</sequence>
<accession>A0AAN6TRN1</accession>
<dbReference type="RefSeq" id="XP_062642977.1">
    <property type="nucleotide sequence ID" value="XM_062786775.1"/>
</dbReference>
<organism evidence="2 3">
    <name type="scientific">Parathielavia appendiculata</name>
    <dbReference type="NCBI Taxonomy" id="2587402"/>
    <lineage>
        <taxon>Eukaryota</taxon>
        <taxon>Fungi</taxon>
        <taxon>Dikarya</taxon>
        <taxon>Ascomycota</taxon>
        <taxon>Pezizomycotina</taxon>
        <taxon>Sordariomycetes</taxon>
        <taxon>Sordariomycetidae</taxon>
        <taxon>Sordariales</taxon>
        <taxon>Chaetomiaceae</taxon>
        <taxon>Parathielavia</taxon>
    </lineage>
</organism>
<feature type="transmembrane region" description="Helical" evidence="1">
    <location>
        <begin position="12"/>
        <end position="36"/>
    </location>
</feature>
<protein>
    <submittedName>
        <fullName evidence="2">Uncharacterized protein</fullName>
    </submittedName>
</protein>
<keyword evidence="1" id="KW-0812">Transmembrane</keyword>
<evidence type="ECO:0000313" key="2">
    <source>
        <dbReference type="EMBL" id="KAK4119204.1"/>
    </source>
</evidence>
<keyword evidence="1" id="KW-1133">Transmembrane helix</keyword>
<name>A0AAN6TRN1_9PEZI</name>
<reference evidence="2" key="1">
    <citation type="journal article" date="2023" name="Mol. Phylogenet. Evol.">
        <title>Genome-scale phylogeny and comparative genomics of the fungal order Sordariales.</title>
        <authorList>
            <person name="Hensen N."/>
            <person name="Bonometti L."/>
            <person name="Westerberg I."/>
            <person name="Brannstrom I.O."/>
            <person name="Guillou S."/>
            <person name="Cros-Aarteil S."/>
            <person name="Calhoun S."/>
            <person name="Haridas S."/>
            <person name="Kuo A."/>
            <person name="Mondo S."/>
            <person name="Pangilinan J."/>
            <person name="Riley R."/>
            <person name="LaButti K."/>
            <person name="Andreopoulos B."/>
            <person name="Lipzen A."/>
            <person name="Chen C."/>
            <person name="Yan M."/>
            <person name="Daum C."/>
            <person name="Ng V."/>
            <person name="Clum A."/>
            <person name="Steindorff A."/>
            <person name="Ohm R.A."/>
            <person name="Martin F."/>
            <person name="Silar P."/>
            <person name="Natvig D.O."/>
            <person name="Lalanne C."/>
            <person name="Gautier V."/>
            <person name="Ament-Velasquez S.L."/>
            <person name="Kruys A."/>
            <person name="Hutchinson M.I."/>
            <person name="Powell A.J."/>
            <person name="Barry K."/>
            <person name="Miller A.N."/>
            <person name="Grigoriev I.V."/>
            <person name="Debuchy R."/>
            <person name="Gladieux P."/>
            <person name="Hiltunen Thoren M."/>
            <person name="Johannesson H."/>
        </authorList>
    </citation>
    <scope>NUCLEOTIDE SEQUENCE</scope>
    <source>
        <strain evidence="2">CBS 731.68</strain>
    </source>
</reference>
<proteinExistence type="predicted"/>
<keyword evidence="1" id="KW-0472">Membrane</keyword>
<evidence type="ECO:0000313" key="3">
    <source>
        <dbReference type="Proteomes" id="UP001302602"/>
    </source>
</evidence>
<dbReference type="EMBL" id="MU853252">
    <property type="protein sequence ID" value="KAK4119204.1"/>
    <property type="molecule type" value="Genomic_DNA"/>
</dbReference>
<evidence type="ECO:0000256" key="1">
    <source>
        <dbReference type="SAM" id="Phobius"/>
    </source>
</evidence>
<dbReference type="AlphaFoldDB" id="A0AAN6TRN1"/>